<proteinExistence type="predicted"/>
<name>A0A067JYU3_JATCU</name>
<keyword evidence="6 7" id="KW-0413">Isomerase</keyword>
<sequence>MALASIKPSIETEIQIRKSTTFAEKKIGNDGLRKKILKKGISWQTPFPGDEVEVHFSGHVEGGASLDSTRDKGVPFCFKLGQGEVIKGLDDGIATMKKGERATFTVPPKLGYGEAGSPPLIPSNATLVFDIEMLSWSTIRDLTGDGGILKKIIKEGEGWATPRDGDKVLVKYEARLENGLLVSKSDQDAEFHVGESYLSPALGKAVKTMRRGEKAELAVKCSYGFIQNGNEAGIDPSILSDSNLTIQLELVSWRSVIDITGDKKVLKTIVKAGEGFERPNEGSQVKVTYIGKLEDGVVVEKKGTIEEPFEFKTLEGQVNEGLDRAVMSMKRGEDALVTVSAEYLSGHDISGMATNCIEYDHSFTDDEKLVAKGLRLSCNLNNAACKLKLGEYGQASRLCTKVLEQDPNNVKALFRRSDAYLKISELEKAEADLKRALAIDPDNRDLKLKYKELKHKQREYGKYEAGLFNTMLSKLR</sequence>
<gene>
    <name evidence="10" type="ORF">JCGZ_26469</name>
</gene>
<dbReference type="InterPro" id="IPR046357">
    <property type="entry name" value="PPIase_dom_sf"/>
</dbReference>
<dbReference type="InterPro" id="IPR011990">
    <property type="entry name" value="TPR-like_helical_dom_sf"/>
</dbReference>
<accession>A0A067JYU3</accession>
<dbReference type="InterPro" id="IPR050754">
    <property type="entry name" value="FKBP4/5/8-like"/>
</dbReference>
<evidence type="ECO:0000256" key="7">
    <source>
        <dbReference type="PROSITE-ProRule" id="PRU00277"/>
    </source>
</evidence>
<dbReference type="Proteomes" id="UP000027138">
    <property type="component" value="Unassembled WGS sequence"/>
</dbReference>
<keyword evidence="4 8" id="KW-0802">TPR repeat</keyword>
<dbReference type="PROSITE" id="PS50059">
    <property type="entry name" value="FKBP_PPIASE"/>
    <property type="match status" value="3"/>
</dbReference>
<evidence type="ECO:0000256" key="3">
    <source>
        <dbReference type="ARBA" id="ARBA00022737"/>
    </source>
</evidence>
<evidence type="ECO:0000256" key="1">
    <source>
        <dbReference type="ARBA" id="ARBA00000971"/>
    </source>
</evidence>
<dbReference type="Pfam" id="PF00254">
    <property type="entry name" value="FKBP_C"/>
    <property type="match status" value="3"/>
</dbReference>
<evidence type="ECO:0000313" key="11">
    <source>
        <dbReference type="Proteomes" id="UP000027138"/>
    </source>
</evidence>
<evidence type="ECO:0000256" key="6">
    <source>
        <dbReference type="ARBA" id="ARBA00023235"/>
    </source>
</evidence>
<keyword evidence="3" id="KW-0677">Repeat</keyword>
<dbReference type="FunFam" id="3.10.50.40:FF:000006">
    <property type="entry name" value="Peptidyl-prolyl cis-trans isomerase"/>
    <property type="match status" value="1"/>
</dbReference>
<evidence type="ECO:0000256" key="2">
    <source>
        <dbReference type="ARBA" id="ARBA00013194"/>
    </source>
</evidence>
<feature type="domain" description="PPIase FKBP-type" evidence="9">
    <location>
        <begin position="282"/>
        <end position="346"/>
    </location>
</feature>
<evidence type="ECO:0000256" key="8">
    <source>
        <dbReference type="PROSITE-ProRule" id="PRU00339"/>
    </source>
</evidence>
<dbReference type="InterPro" id="IPR001179">
    <property type="entry name" value="PPIase_FKBP_dom"/>
</dbReference>
<feature type="domain" description="PPIase FKBP-type" evidence="9">
    <location>
        <begin position="49"/>
        <end position="137"/>
    </location>
</feature>
<dbReference type="EMBL" id="KK915089">
    <property type="protein sequence ID" value="KDP24694.1"/>
    <property type="molecule type" value="Genomic_DNA"/>
</dbReference>
<dbReference type="EC" id="5.2.1.8" evidence="2 7"/>
<dbReference type="STRING" id="180498.A0A067JYU3"/>
<dbReference type="SUPFAM" id="SSF54534">
    <property type="entry name" value="FKBP-like"/>
    <property type="match status" value="3"/>
</dbReference>
<dbReference type="SUPFAM" id="SSF48452">
    <property type="entry name" value="TPR-like"/>
    <property type="match status" value="1"/>
</dbReference>
<dbReference type="GO" id="GO:0003755">
    <property type="term" value="F:peptidyl-prolyl cis-trans isomerase activity"/>
    <property type="evidence" value="ECO:0007669"/>
    <property type="project" value="UniProtKB-KW"/>
</dbReference>
<comment type="catalytic activity">
    <reaction evidence="1 7">
        <text>[protein]-peptidylproline (omega=180) = [protein]-peptidylproline (omega=0)</text>
        <dbReference type="Rhea" id="RHEA:16237"/>
        <dbReference type="Rhea" id="RHEA-COMP:10747"/>
        <dbReference type="Rhea" id="RHEA-COMP:10748"/>
        <dbReference type="ChEBI" id="CHEBI:83833"/>
        <dbReference type="ChEBI" id="CHEBI:83834"/>
        <dbReference type="EC" id="5.2.1.8"/>
    </reaction>
</comment>
<dbReference type="OrthoDB" id="1902587at2759"/>
<feature type="repeat" description="TPR" evidence="8">
    <location>
        <begin position="410"/>
        <end position="443"/>
    </location>
</feature>
<evidence type="ECO:0000256" key="5">
    <source>
        <dbReference type="ARBA" id="ARBA00023110"/>
    </source>
</evidence>
<evidence type="ECO:0000313" key="10">
    <source>
        <dbReference type="EMBL" id="KDP24694.1"/>
    </source>
</evidence>
<keyword evidence="5 7" id="KW-0697">Rotamase</keyword>
<dbReference type="PANTHER" id="PTHR46512:SF11">
    <property type="entry name" value="PEPTIDYLPROLYL ISOMERASE"/>
    <property type="match status" value="1"/>
</dbReference>
<dbReference type="Gene3D" id="1.25.40.10">
    <property type="entry name" value="Tetratricopeptide repeat domain"/>
    <property type="match status" value="1"/>
</dbReference>
<protein>
    <recommendedName>
        <fullName evidence="2 7">peptidylprolyl isomerase</fullName>
        <ecNumber evidence="2 7">5.2.1.8</ecNumber>
    </recommendedName>
</protein>
<dbReference type="SMART" id="SM00028">
    <property type="entry name" value="TPR"/>
    <property type="match status" value="2"/>
</dbReference>
<dbReference type="PANTHER" id="PTHR46512">
    <property type="entry name" value="PEPTIDYLPROLYL ISOMERASE"/>
    <property type="match status" value="1"/>
</dbReference>
<dbReference type="PROSITE" id="PS50005">
    <property type="entry name" value="TPR"/>
    <property type="match status" value="1"/>
</dbReference>
<dbReference type="Gene3D" id="3.10.50.40">
    <property type="match status" value="3"/>
</dbReference>
<keyword evidence="11" id="KW-1185">Reference proteome</keyword>
<dbReference type="AlphaFoldDB" id="A0A067JYU3"/>
<evidence type="ECO:0000256" key="4">
    <source>
        <dbReference type="ARBA" id="ARBA00022803"/>
    </source>
</evidence>
<dbReference type="Pfam" id="PF14559">
    <property type="entry name" value="TPR_19"/>
    <property type="match status" value="1"/>
</dbReference>
<reference evidence="10 11" key="1">
    <citation type="journal article" date="2014" name="PLoS ONE">
        <title>Global Analysis of Gene Expression Profiles in Physic Nut (Jatropha curcas L.) Seedlings Exposed to Salt Stress.</title>
        <authorList>
            <person name="Zhang L."/>
            <person name="Zhang C."/>
            <person name="Wu P."/>
            <person name="Chen Y."/>
            <person name="Li M."/>
            <person name="Jiang H."/>
            <person name="Wu G."/>
        </authorList>
    </citation>
    <scope>NUCLEOTIDE SEQUENCE [LARGE SCALE GENOMIC DNA]</scope>
    <source>
        <strain evidence="11">cv. GZQX0401</strain>
        <tissue evidence="10">Young leaves</tissue>
    </source>
</reference>
<feature type="domain" description="PPIase FKBP-type" evidence="9">
    <location>
        <begin position="165"/>
        <end position="254"/>
    </location>
</feature>
<organism evidence="10 11">
    <name type="scientific">Jatropha curcas</name>
    <name type="common">Barbados nut</name>
    <dbReference type="NCBI Taxonomy" id="180498"/>
    <lineage>
        <taxon>Eukaryota</taxon>
        <taxon>Viridiplantae</taxon>
        <taxon>Streptophyta</taxon>
        <taxon>Embryophyta</taxon>
        <taxon>Tracheophyta</taxon>
        <taxon>Spermatophyta</taxon>
        <taxon>Magnoliopsida</taxon>
        <taxon>eudicotyledons</taxon>
        <taxon>Gunneridae</taxon>
        <taxon>Pentapetalae</taxon>
        <taxon>rosids</taxon>
        <taxon>fabids</taxon>
        <taxon>Malpighiales</taxon>
        <taxon>Euphorbiaceae</taxon>
        <taxon>Crotonoideae</taxon>
        <taxon>Jatropheae</taxon>
        <taxon>Jatropha</taxon>
    </lineage>
</organism>
<dbReference type="InterPro" id="IPR019734">
    <property type="entry name" value="TPR_rpt"/>
</dbReference>
<evidence type="ECO:0000259" key="9">
    <source>
        <dbReference type="PROSITE" id="PS50059"/>
    </source>
</evidence>